<sequence length="156" mass="17674">MSTTAPDSDRIERSIVIHAPRDRVWRALTMAEEFGAWFGAQLEGQTFAPGRHVRGPITACGHEHAWFDVVIERMEPRDHFAFRWHPYAIDPSVDYAKEQPTLVTFTLQDAPGNGTLLTVVESGFDGLPPHRRLEAFRMNGPGWEDQLNNIAQHART</sequence>
<dbReference type="Gene3D" id="3.30.530.20">
    <property type="match status" value="1"/>
</dbReference>
<accession>A0A1J5QSW4</accession>
<evidence type="ECO:0000259" key="2">
    <source>
        <dbReference type="Pfam" id="PF08327"/>
    </source>
</evidence>
<dbReference type="CDD" id="cd08898">
    <property type="entry name" value="SRPBCC_CalC_Aha1-like_5"/>
    <property type="match status" value="1"/>
</dbReference>
<dbReference type="Pfam" id="PF08327">
    <property type="entry name" value="AHSA1"/>
    <property type="match status" value="1"/>
</dbReference>
<evidence type="ECO:0000313" key="3">
    <source>
        <dbReference type="EMBL" id="OIQ82964.1"/>
    </source>
</evidence>
<gene>
    <name evidence="3" type="ORF">GALL_352400</name>
</gene>
<name>A0A1J5QSW4_9ZZZZ</name>
<protein>
    <recommendedName>
        <fullName evidence="2">Activator of Hsp90 ATPase homologue 1/2-like C-terminal domain-containing protein</fullName>
    </recommendedName>
</protein>
<dbReference type="EMBL" id="MLJW01000749">
    <property type="protein sequence ID" value="OIQ82964.1"/>
    <property type="molecule type" value="Genomic_DNA"/>
</dbReference>
<dbReference type="AlphaFoldDB" id="A0A1J5QSW4"/>
<feature type="domain" description="Activator of Hsp90 ATPase homologue 1/2-like C-terminal" evidence="2">
    <location>
        <begin position="19"/>
        <end position="153"/>
    </location>
</feature>
<evidence type="ECO:0000256" key="1">
    <source>
        <dbReference type="ARBA" id="ARBA00006817"/>
    </source>
</evidence>
<dbReference type="InterPro" id="IPR023393">
    <property type="entry name" value="START-like_dom_sf"/>
</dbReference>
<dbReference type="InterPro" id="IPR013538">
    <property type="entry name" value="ASHA1/2-like_C"/>
</dbReference>
<dbReference type="SUPFAM" id="SSF55961">
    <property type="entry name" value="Bet v1-like"/>
    <property type="match status" value="1"/>
</dbReference>
<reference evidence="3" key="1">
    <citation type="submission" date="2016-10" db="EMBL/GenBank/DDBJ databases">
        <title>Sequence of Gallionella enrichment culture.</title>
        <authorList>
            <person name="Poehlein A."/>
            <person name="Muehling M."/>
            <person name="Daniel R."/>
        </authorList>
    </citation>
    <scope>NUCLEOTIDE SEQUENCE</scope>
</reference>
<comment type="caution">
    <text evidence="3">The sequence shown here is derived from an EMBL/GenBank/DDBJ whole genome shotgun (WGS) entry which is preliminary data.</text>
</comment>
<organism evidence="3">
    <name type="scientific">mine drainage metagenome</name>
    <dbReference type="NCBI Taxonomy" id="410659"/>
    <lineage>
        <taxon>unclassified sequences</taxon>
        <taxon>metagenomes</taxon>
        <taxon>ecological metagenomes</taxon>
    </lineage>
</organism>
<comment type="similarity">
    <text evidence="1">Belongs to the AHA1 family.</text>
</comment>
<proteinExistence type="inferred from homology"/>